<evidence type="ECO:0000313" key="1">
    <source>
        <dbReference type="EMBL" id="MCY1720173.1"/>
    </source>
</evidence>
<name>A0A9X3FCP5_9BACT</name>
<proteinExistence type="predicted"/>
<dbReference type="EMBL" id="JAPOHD010000013">
    <property type="protein sequence ID" value="MCY1720173.1"/>
    <property type="molecule type" value="Genomic_DNA"/>
</dbReference>
<accession>A0A9X3FCP5</accession>
<evidence type="ECO:0000313" key="2">
    <source>
        <dbReference type="Proteomes" id="UP001145087"/>
    </source>
</evidence>
<organism evidence="1 2">
    <name type="scientific">Draconibacterium aestuarii</name>
    <dbReference type="NCBI Taxonomy" id="2998507"/>
    <lineage>
        <taxon>Bacteria</taxon>
        <taxon>Pseudomonadati</taxon>
        <taxon>Bacteroidota</taxon>
        <taxon>Bacteroidia</taxon>
        <taxon>Marinilabiliales</taxon>
        <taxon>Prolixibacteraceae</taxon>
        <taxon>Draconibacterium</taxon>
    </lineage>
</organism>
<comment type="caution">
    <text evidence="1">The sequence shown here is derived from an EMBL/GenBank/DDBJ whole genome shotgun (WGS) entry which is preliminary data.</text>
</comment>
<keyword evidence="2" id="KW-1185">Reference proteome</keyword>
<reference evidence="1" key="1">
    <citation type="submission" date="2022-11" db="EMBL/GenBank/DDBJ databases">
        <title>Marilongibacter aestuarii gen. nov., sp. nov., isolated from tidal flat sediment.</title>
        <authorList>
            <person name="Jiayan W."/>
        </authorList>
    </citation>
    <scope>NUCLEOTIDE SEQUENCE</scope>
    <source>
        <strain evidence="1">Z1-6</strain>
    </source>
</reference>
<sequence length="312" mass="36648">MENTVMDIVYVLGTGSGWNDNEIRFSLRSIEKNLRNVGKVFVVGQCPAFLQNIIHIPAADIFEPGLNADGNIITKVLAACNDKRLSDDFLFINDDHLVLNPMNIEDVPPLHKGDMCTFNADYWKLNFWRGRLKRTKEILERKGYTTLHFDCHTPIIFNKTHFPEIVEQFNYKDDIGYTMKSLYGNVMYPDAPFLIDQKRTVFSHYTVEQLNERLAAADFMSFNDLGLNRSLKWWLIENFTSKSRFEKDYPKDRIFDLYLWQLNGCDYKAGVELFCQHNKNRHKNLQQMFRMGETETLRKKLNFKLNTTIKEL</sequence>
<protein>
    <submittedName>
        <fullName evidence="1">Uncharacterized protein</fullName>
    </submittedName>
</protein>
<dbReference type="RefSeq" id="WP_343332507.1">
    <property type="nucleotide sequence ID" value="NZ_JAPOHD010000013.1"/>
</dbReference>
<gene>
    <name evidence="1" type="ORF">OU798_07455</name>
</gene>
<dbReference type="Proteomes" id="UP001145087">
    <property type="component" value="Unassembled WGS sequence"/>
</dbReference>
<dbReference type="AlphaFoldDB" id="A0A9X3FCP5"/>